<evidence type="ECO:0000256" key="2">
    <source>
        <dbReference type="ARBA" id="ARBA00023315"/>
    </source>
</evidence>
<dbReference type="EMBL" id="BAAAPB010000001">
    <property type="protein sequence ID" value="GAA1958733.1"/>
    <property type="molecule type" value="Genomic_DNA"/>
</dbReference>
<dbReference type="Pfam" id="PF13302">
    <property type="entry name" value="Acetyltransf_3"/>
    <property type="match status" value="1"/>
</dbReference>
<accession>A0ABN2QV75</accession>
<evidence type="ECO:0000256" key="3">
    <source>
        <dbReference type="ARBA" id="ARBA00038502"/>
    </source>
</evidence>
<evidence type="ECO:0000313" key="5">
    <source>
        <dbReference type="EMBL" id="GAA1958733.1"/>
    </source>
</evidence>
<gene>
    <name evidence="5" type="ORF">GCM10009798_17970</name>
</gene>
<comment type="similarity">
    <text evidence="3">Belongs to the acetyltransferase family. RimJ subfamily.</text>
</comment>
<evidence type="ECO:0000259" key="4">
    <source>
        <dbReference type="PROSITE" id="PS51186"/>
    </source>
</evidence>
<protein>
    <recommendedName>
        <fullName evidence="4">N-acetyltransferase domain-containing protein</fullName>
    </recommendedName>
</protein>
<dbReference type="Gene3D" id="3.40.630.30">
    <property type="match status" value="1"/>
</dbReference>
<sequence length="202" mass="22403">MNAATGALHPDWSGGLYPAKVLLPGYEIRPLAIDDASALRDAYARNRDHLAPWEPRRQEQFFTEAWHHEDARAKVADAAAGRQDPWLIWHGSGQEAEVVGRVNLSNIARGVFQSANLGYWIDHRHTGRGLATAAVRAAVRRAADLGLHRLEAGTLAHNEASQVVLRRCGFEQFGMAAKYLFIAGAWQDHVMFQKVLHDDPPS</sequence>
<proteinExistence type="inferred from homology"/>
<dbReference type="InterPro" id="IPR051531">
    <property type="entry name" value="N-acetyltransferase"/>
</dbReference>
<dbReference type="Proteomes" id="UP001500571">
    <property type="component" value="Unassembled WGS sequence"/>
</dbReference>
<feature type="domain" description="N-acetyltransferase" evidence="4">
    <location>
        <begin position="26"/>
        <end position="197"/>
    </location>
</feature>
<dbReference type="InterPro" id="IPR016181">
    <property type="entry name" value="Acyl_CoA_acyltransferase"/>
</dbReference>
<comment type="caution">
    <text evidence="5">The sequence shown here is derived from an EMBL/GenBank/DDBJ whole genome shotgun (WGS) entry which is preliminary data.</text>
</comment>
<evidence type="ECO:0000256" key="1">
    <source>
        <dbReference type="ARBA" id="ARBA00022679"/>
    </source>
</evidence>
<evidence type="ECO:0000313" key="6">
    <source>
        <dbReference type="Proteomes" id="UP001500571"/>
    </source>
</evidence>
<name>A0ABN2QV75_9ACTN</name>
<organism evidence="5 6">
    <name type="scientific">Nocardioides panacihumi</name>
    <dbReference type="NCBI Taxonomy" id="400774"/>
    <lineage>
        <taxon>Bacteria</taxon>
        <taxon>Bacillati</taxon>
        <taxon>Actinomycetota</taxon>
        <taxon>Actinomycetes</taxon>
        <taxon>Propionibacteriales</taxon>
        <taxon>Nocardioidaceae</taxon>
        <taxon>Nocardioides</taxon>
    </lineage>
</organism>
<reference evidence="5 6" key="1">
    <citation type="journal article" date="2019" name="Int. J. Syst. Evol. Microbiol.">
        <title>The Global Catalogue of Microorganisms (GCM) 10K type strain sequencing project: providing services to taxonomists for standard genome sequencing and annotation.</title>
        <authorList>
            <consortium name="The Broad Institute Genomics Platform"/>
            <consortium name="The Broad Institute Genome Sequencing Center for Infectious Disease"/>
            <person name="Wu L."/>
            <person name="Ma J."/>
        </authorList>
    </citation>
    <scope>NUCLEOTIDE SEQUENCE [LARGE SCALE GENOMIC DNA]</scope>
    <source>
        <strain evidence="5 6">JCM 15309</strain>
    </source>
</reference>
<dbReference type="SUPFAM" id="SSF55729">
    <property type="entry name" value="Acyl-CoA N-acyltransferases (Nat)"/>
    <property type="match status" value="1"/>
</dbReference>
<keyword evidence="1" id="KW-0808">Transferase</keyword>
<keyword evidence="6" id="KW-1185">Reference proteome</keyword>
<dbReference type="PANTHER" id="PTHR43792">
    <property type="entry name" value="GNAT FAMILY, PUTATIVE (AFU_ORTHOLOGUE AFUA_3G00765)-RELATED-RELATED"/>
    <property type="match status" value="1"/>
</dbReference>
<dbReference type="PROSITE" id="PS51186">
    <property type="entry name" value="GNAT"/>
    <property type="match status" value="1"/>
</dbReference>
<keyword evidence="2" id="KW-0012">Acyltransferase</keyword>
<dbReference type="InterPro" id="IPR000182">
    <property type="entry name" value="GNAT_dom"/>
</dbReference>
<dbReference type="PANTHER" id="PTHR43792:SF8">
    <property type="entry name" value="[RIBOSOMAL PROTEIN US5]-ALANINE N-ACETYLTRANSFERASE"/>
    <property type="match status" value="1"/>
</dbReference>